<reference evidence="1" key="1">
    <citation type="submission" date="2021-11" db="EMBL/GenBank/DDBJ databases">
        <title>Purpureocillium_takamizusanense_genome.</title>
        <authorList>
            <person name="Nguyen N.-H."/>
        </authorList>
    </citation>
    <scope>NUCLEOTIDE SEQUENCE</scope>
    <source>
        <strain evidence="1">PT3</strain>
    </source>
</reference>
<evidence type="ECO:0000313" key="2">
    <source>
        <dbReference type="Proteomes" id="UP000829364"/>
    </source>
</evidence>
<keyword evidence="2" id="KW-1185">Reference proteome</keyword>
<proteinExistence type="predicted"/>
<dbReference type="GeneID" id="72065844"/>
<organism evidence="1 2">
    <name type="scientific">Purpureocillium takamizusanense</name>
    <dbReference type="NCBI Taxonomy" id="2060973"/>
    <lineage>
        <taxon>Eukaryota</taxon>
        <taxon>Fungi</taxon>
        <taxon>Dikarya</taxon>
        <taxon>Ascomycota</taxon>
        <taxon>Pezizomycotina</taxon>
        <taxon>Sordariomycetes</taxon>
        <taxon>Hypocreomycetidae</taxon>
        <taxon>Hypocreales</taxon>
        <taxon>Ophiocordycipitaceae</taxon>
        <taxon>Purpureocillium</taxon>
    </lineage>
</organism>
<name>A0A9Q8VA89_9HYPO</name>
<dbReference type="AlphaFoldDB" id="A0A9Q8VA89"/>
<dbReference type="KEGG" id="ptkz:JDV02_003888"/>
<protein>
    <submittedName>
        <fullName evidence="1">Uncharacterized protein</fullName>
    </submittedName>
</protein>
<dbReference type="EMBL" id="CP086356">
    <property type="protein sequence ID" value="UNI17556.1"/>
    <property type="molecule type" value="Genomic_DNA"/>
</dbReference>
<evidence type="ECO:0000313" key="1">
    <source>
        <dbReference type="EMBL" id="UNI17556.1"/>
    </source>
</evidence>
<gene>
    <name evidence="1" type="ORF">JDV02_003888</name>
</gene>
<sequence>MNNNMNNQSHEKCAFCHETTHPLRLCMKADKQTGFIHGCAVCNEIHPMGNCPDYLALSPEAQYNLVVLGRGRMPPLDVDERWTRTVARYDAQASGPLPAPEFLPWTRDFTIKWISDIDSNNMKRAIIDRFYRFGERAILPVDPLTRTLAVAWRTASVGFSLRRIGKACADASENNNRT</sequence>
<accession>A0A9Q8VA89</accession>
<dbReference type="OrthoDB" id="5099850at2759"/>
<dbReference type="RefSeq" id="XP_047841037.1">
    <property type="nucleotide sequence ID" value="XM_047985062.1"/>
</dbReference>
<dbReference type="Proteomes" id="UP000829364">
    <property type="component" value="Chromosome 3"/>
</dbReference>